<dbReference type="OMA" id="GQLIMQY"/>
<dbReference type="GO" id="GO:0019752">
    <property type="term" value="P:carboxylic acid metabolic process"/>
    <property type="evidence" value="ECO:0007669"/>
    <property type="project" value="UniProtKB-ARBA"/>
</dbReference>
<evidence type="ECO:0000259" key="6">
    <source>
        <dbReference type="Pfam" id="PF00171"/>
    </source>
</evidence>
<feature type="domain" description="Aldehyde dehydrogenase" evidence="6">
    <location>
        <begin position="19"/>
        <end position="478"/>
    </location>
</feature>
<dbReference type="GO" id="GO:0005739">
    <property type="term" value="C:mitochondrion"/>
    <property type="evidence" value="ECO:0007669"/>
    <property type="project" value="UniProtKB-ARBA"/>
</dbReference>
<evidence type="ECO:0000256" key="1">
    <source>
        <dbReference type="ARBA" id="ARBA00009986"/>
    </source>
</evidence>
<dbReference type="InterPro" id="IPR016163">
    <property type="entry name" value="Ald_DH_C"/>
</dbReference>
<dbReference type="Gene3D" id="3.40.309.10">
    <property type="entry name" value="Aldehyde Dehydrogenase, Chain A, domain 2"/>
    <property type="match status" value="1"/>
</dbReference>
<reference evidence="8" key="1">
    <citation type="journal article" date="2011" name="Genome Res.">
        <title>Phylogeny-wide analysis of social amoeba genomes highlights ancient origins for complex intercellular communication.</title>
        <authorList>
            <person name="Heidel A.J."/>
            <person name="Lawal H.M."/>
            <person name="Felder M."/>
            <person name="Schilde C."/>
            <person name="Helps N.R."/>
            <person name="Tunggal B."/>
            <person name="Rivero F."/>
            <person name="John U."/>
            <person name="Schleicher M."/>
            <person name="Eichinger L."/>
            <person name="Platzer M."/>
            <person name="Noegel A.A."/>
            <person name="Schaap P."/>
            <person name="Gloeckner G."/>
        </authorList>
    </citation>
    <scope>NUCLEOTIDE SEQUENCE [LARGE SCALE GENOMIC DNA]</scope>
    <source>
        <strain evidence="8">SH3</strain>
    </source>
</reference>
<evidence type="ECO:0000313" key="7">
    <source>
        <dbReference type="EMBL" id="EGG24023.1"/>
    </source>
</evidence>
<dbReference type="Pfam" id="PF00171">
    <property type="entry name" value="Aldedh"/>
    <property type="match status" value="1"/>
</dbReference>
<dbReference type="FunFam" id="3.40.605.10:FF:000011">
    <property type="entry name" value="ALD5p Mitochondrial aldehyde dehydrogenase"/>
    <property type="match status" value="1"/>
</dbReference>
<name>F4PK99_CACFS</name>
<evidence type="ECO:0000313" key="8">
    <source>
        <dbReference type="Proteomes" id="UP000007797"/>
    </source>
</evidence>
<keyword evidence="8" id="KW-1185">Reference proteome</keyword>
<dbReference type="AlphaFoldDB" id="F4PK99"/>
<dbReference type="InterPro" id="IPR016160">
    <property type="entry name" value="Ald_DH_CS_CYS"/>
</dbReference>
<dbReference type="OrthoDB" id="310895at2759"/>
<dbReference type="EMBL" id="GL883007">
    <property type="protein sequence ID" value="EGG24023.1"/>
    <property type="molecule type" value="Genomic_DNA"/>
</dbReference>
<sequence>MEAIKSILPHTKLFINGQWVDPVVPKTFKTINPTDESVICEISEGDAADVDLAVKAAREAYDTVWSQTTGTERARLLFKLADLIERDADKIARLETIDMGKPFLVAKRDDVAEAAATIRYFAGWADKLHGKTIPVSNDLTVMTRHEPIGVVGLITPWNYPFMIAAWKLGPCLAAGNTCVFKQSEHTPLTTLVMFELMQEAGFPKGVVNLVNGFGHTVGNAMSHHNDIDKISFTGSTRVGRLIMVAAQGNLKKVSLELGGKSPNIVFADADLSKAVTGSVNALFSNMGQCCCAGSRLFVHNDIYDKFVEEYVAKVKELKVGSPFEDVDQGPLASKEHHDRVLSFIEAGKKEGAKLLVGGGAHGDKGFFVQPTVFADVKDDMCISKEEIFGPVVSIFKFSDTDEVIKRANNTTYGLAAGIWTQNISKALQVTKKLKAGTVWVNEYNYVHHLIPFGGYKQSGFGKDLSEYALQEFISVKAVTINHSS</sequence>
<organism evidence="7 8">
    <name type="scientific">Cavenderia fasciculata</name>
    <name type="common">Slime mold</name>
    <name type="synonym">Dictyostelium fasciculatum</name>
    <dbReference type="NCBI Taxonomy" id="261658"/>
    <lineage>
        <taxon>Eukaryota</taxon>
        <taxon>Amoebozoa</taxon>
        <taxon>Evosea</taxon>
        <taxon>Eumycetozoa</taxon>
        <taxon>Dictyostelia</taxon>
        <taxon>Acytosteliales</taxon>
        <taxon>Cavenderiaceae</taxon>
        <taxon>Cavenderia</taxon>
    </lineage>
</organism>
<dbReference type="FunFam" id="3.40.309.10:FF:000001">
    <property type="entry name" value="Mitochondrial aldehyde dehydrogenase 2"/>
    <property type="match status" value="1"/>
</dbReference>
<dbReference type="GeneID" id="14876477"/>
<keyword evidence="3" id="KW-0520">NAD</keyword>
<dbReference type="Gene3D" id="3.40.605.10">
    <property type="entry name" value="Aldehyde Dehydrogenase, Chain A, domain 1"/>
    <property type="match status" value="1"/>
</dbReference>
<dbReference type="Proteomes" id="UP000007797">
    <property type="component" value="Unassembled WGS sequence"/>
</dbReference>
<evidence type="ECO:0000256" key="2">
    <source>
        <dbReference type="ARBA" id="ARBA00023002"/>
    </source>
</evidence>
<dbReference type="PANTHER" id="PTHR11699">
    <property type="entry name" value="ALDEHYDE DEHYDROGENASE-RELATED"/>
    <property type="match status" value="1"/>
</dbReference>
<dbReference type="InterPro" id="IPR016161">
    <property type="entry name" value="Ald_DH/histidinol_DH"/>
</dbReference>
<dbReference type="GO" id="GO:0004029">
    <property type="term" value="F:aldehyde dehydrogenase (NAD+) activity"/>
    <property type="evidence" value="ECO:0007669"/>
    <property type="project" value="UniProtKB-ARBA"/>
</dbReference>
<dbReference type="STRING" id="1054147.F4PK99"/>
<dbReference type="RefSeq" id="XP_004361874.1">
    <property type="nucleotide sequence ID" value="XM_004361817.1"/>
</dbReference>
<comment type="similarity">
    <text evidence="1 5">Belongs to the aldehyde dehydrogenase family.</text>
</comment>
<feature type="active site" evidence="4">
    <location>
        <position position="256"/>
    </location>
</feature>
<gene>
    <name evidence="7" type="primary">hydA</name>
    <name evidence="7" type="ORF">DFA_06161</name>
</gene>
<accession>F4PK99</accession>
<dbReference type="InterPro" id="IPR029510">
    <property type="entry name" value="Ald_DH_CS_GLU"/>
</dbReference>
<dbReference type="CDD" id="cd07091">
    <property type="entry name" value="ALDH_F1-2_Ald2-like"/>
    <property type="match status" value="1"/>
</dbReference>
<dbReference type="PROSITE" id="PS00687">
    <property type="entry name" value="ALDEHYDE_DEHYDR_GLU"/>
    <property type="match status" value="1"/>
</dbReference>
<evidence type="ECO:0000256" key="4">
    <source>
        <dbReference type="PROSITE-ProRule" id="PRU10007"/>
    </source>
</evidence>
<dbReference type="SUPFAM" id="SSF53720">
    <property type="entry name" value="ALDH-like"/>
    <property type="match status" value="1"/>
</dbReference>
<evidence type="ECO:0000256" key="3">
    <source>
        <dbReference type="ARBA" id="ARBA00023027"/>
    </source>
</evidence>
<dbReference type="FunFam" id="3.40.605.10:FF:000026">
    <property type="entry name" value="Aldehyde dehydrogenase, putative"/>
    <property type="match status" value="1"/>
</dbReference>
<dbReference type="KEGG" id="dfa:DFA_06161"/>
<dbReference type="PROSITE" id="PS00070">
    <property type="entry name" value="ALDEHYDE_DEHYDR_CYS"/>
    <property type="match status" value="1"/>
</dbReference>
<dbReference type="InterPro" id="IPR016162">
    <property type="entry name" value="Ald_DH_N"/>
</dbReference>
<dbReference type="InterPro" id="IPR015590">
    <property type="entry name" value="Aldehyde_DH_dom"/>
</dbReference>
<proteinExistence type="inferred from homology"/>
<keyword evidence="2 5" id="KW-0560">Oxidoreductase</keyword>
<evidence type="ECO:0000256" key="5">
    <source>
        <dbReference type="RuleBase" id="RU003345"/>
    </source>
</evidence>
<protein>
    <submittedName>
        <fullName evidence="7">Aldehyde dehydrogenase</fullName>
    </submittedName>
</protein>